<reference evidence="5" key="1">
    <citation type="submission" date="2020-08" db="EMBL/GenBank/DDBJ databases">
        <title>Lewinella bacteria from marine environments.</title>
        <authorList>
            <person name="Zhong Y."/>
        </authorList>
    </citation>
    <scope>NUCLEOTIDE SEQUENCE</scope>
    <source>
        <strain evidence="5">KCTC 42187</strain>
    </source>
</reference>
<evidence type="ECO:0000256" key="2">
    <source>
        <dbReference type="ARBA" id="ARBA00023125"/>
    </source>
</evidence>
<dbReference type="PRINTS" id="PR00038">
    <property type="entry name" value="HTHLUXR"/>
</dbReference>
<name>A0A923PFR4_9BACT</name>
<dbReference type="Gene3D" id="3.40.50.2300">
    <property type="match status" value="1"/>
</dbReference>
<evidence type="ECO:0000256" key="1">
    <source>
        <dbReference type="ARBA" id="ARBA00023015"/>
    </source>
</evidence>
<proteinExistence type="predicted"/>
<comment type="caution">
    <text evidence="5">The sequence shown here is derived from an EMBL/GenBank/DDBJ whole genome shotgun (WGS) entry which is preliminary data.</text>
</comment>
<evidence type="ECO:0000313" key="6">
    <source>
        <dbReference type="Proteomes" id="UP000650081"/>
    </source>
</evidence>
<keyword evidence="6" id="KW-1185">Reference proteome</keyword>
<evidence type="ECO:0000256" key="3">
    <source>
        <dbReference type="ARBA" id="ARBA00023163"/>
    </source>
</evidence>
<dbReference type="Pfam" id="PF00196">
    <property type="entry name" value="GerE"/>
    <property type="match status" value="1"/>
</dbReference>
<keyword evidence="2" id="KW-0238">DNA-binding</keyword>
<dbReference type="AlphaFoldDB" id="A0A923PFR4"/>
<dbReference type="GO" id="GO:0003677">
    <property type="term" value="F:DNA binding"/>
    <property type="evidence" value="ECO:0007669"/>
    <property type="project" value="UniProtKB-KW"/>
</dbReference>
<dbReference type="Proteomes" id="UP000650081">
    <property type="component" value="Unassembled WGS sequence"/>
</dbReference>
<dbReference type="PROSITE" id="PS50043">
    <property type="entry name" value="HTH_LUXR_2"/>
    <property type="match status" value="1"/>
</dbReference>
<feature type="domain" description="HTH luxR-type" evidence="4">
    <location>
        <begin position="56"/>
        <end position="121"/>
    </location>
</feature>
<dbReference type="SUPFAM" id="SSF46894">
    <property type="entry name" value="C-terminal effector domain of the bipartite response regulators"/>
    <property type="match status" value="1"/>
</dbReference>
<protein>
    <submittedName>
        <fullName evidence="5">Response regulator transcription factor</fullName>
    </submittedName>
</protein>
<dbReference type="EMBL" id="JACSIT010000061">
    <property type="protein sequence ID" value="MBC6993242.1"/>
    <property type="molecule type" value="Genomic_DNA"/>
</dbReference>
<keyword evidence="1" id="KW-0805">Transcription regulation</keyword>
<dbReference type="PANTHER" id="PTHR44688">
    <property type="entry name" value="DNA-BINDING TRANSCRIPTIONAL ACTIVATOR DEVR_DOSR"/>
    <property type="match status" value="1"/>
</dbReference>
<evidence type="ECO:0000313" key="5">
    <source>
        <dbReference type="EMBL" id="MBC6993242.1"/>
    </source>
</evidence>
<organism evidence="5 6">
    <name type="scientific">Neolewinella lacunae</name>
    <dbReference type="NCBI Taxonomy" id="1517758"/>
    <lineage>
        <taxon>Bacteria</taxon>
        <taxon>Pseudomonadati</taxon>
        <taxon>Bacteroidota</taxon>
        <taxon>Saprospiria</taxon>
        <taxon>Saprospirales</taxon>
        <taxon>Lewinellaceae</taxon>
        <taxon>Neolewinella</taxon>
    </lineage>
</organism>
<dbReference type="PANTHER" id="PTHR44688:SF16">
    <property type="entry name" value="DNA-BINDING TRANSCRIPTIONAL ACTIVATOR DEVR_DOSR"/>
    <property type="match status" value="1"/>
</dbReference>
<gene>
    <name evidence="5" type="ORF">H9S92_03645</name>
</gene>
<dbReference type="SMART" id="SM00421">
    <property type="entry name" value="HTH_LUXR"/>
    <property type="match status" value="1"/>
</dbReference>
<keyword evidence="3" id="KW-0804">Transcription</keyword>
<dbReference type="InterPro" id="IPR016032">
    <property type="entry name" value="Sig_transdc_resp-reg_C-effctor"/>
</dbReference>
<sequence>MTAVKRYFKAGAVAYLLQGTPSESLCQAVGCVREGSTFIDPTLSAAWLGRQRGDYPQGTTEALTKRERQVLELIVQEHTTDEIAGQLFVNRCTVETHRSHILQKLGVRNTAGIVREALRRELVG</sequence>
<dbReference type="GO" id="GO:0006355">
    <property type="term" value="P:regulation of DNA-templated transcription"/>
    <property type="evidence" value="ECO:0007669"/>
    <property type="project" value="InterPro"/>
</dbReference>
<evidence type="ECO:0000259" key="4">
    <source>
        <dbReference type="PROSITE" id="PS50043"/>
    </source>
</evidence>
<accession>A0A923PFR4</accession>
<dbReference type="CDD" id="cd06170">
    <property type="entry name" value="LuxR_C_like"/>
    <property type="match status" value="1"/>
</dbReference>
<dbReference type="InterPro" id="IPR000792">
    <property type="entry name" value="Tscrpt_reg_LuxR_C"/>
</dbReference>